<name>A0A3Q7HN19_SOLLC</name>
<organism evidence="1">
    <name type="scientific">Solanum lycopersicum</name>
    <name type="common">Tomato</name>
    <name type="synonym">Lycopersicon esculentum</name>
    <dbReference type="NCBI Taxonomy" id="4081"/>
    <lineage>
        <taxon>Eukaryota</taxon>
        <taxon>Viridiplantae</taxon>
        <taxon>Streptophyta</taxon>
        <taxon>Embryophyta</taxon>
        <taxon>Tracheophyta</taxon>
        <taxon>Spermatophyta</taxon>
        <taxon>Magnoliopsida</taxon>
        <taxon>eudicotyledons</taxon>
        <taxon>Gunneridae</taxon>
        <taxon>Pentapetalae</taxon>
        <taxon>asterids</taxon>
        <taxon>lamiids</taxon>
        <taxon>Solanales</taxon>
        <taxon>Solanaceae</taxon>
        <taxon>Solanoideae</taxon>
        <taxon>Solaneae</taxon>
        <taxon>Solanum</taxon>
        <taxon>Solanum subgen. Lycopersicon</taxon>
    </lineage>
</organism>
<proteinExistence type="predicted"/>
<sequence length="80" mass="9495">MGHLDRDRQRVYEVAKTNGPRSWKIHYEGAHPRQQANTHMEKRLKDDSFIYMVLYVDDMLIAAKKKYDIQKLKGLLSAEF</sequence>
<evidence type="ECO:0000313" key="1">
    <source>
        <dbReference type="EnsemblPlants" id="Solyc08g029346.1.1"/>
    </source>
</evidence>
<reference evidence="1" key="1">
    <citation type="journal article" date="2012" name="Nature">
        <title>The tomato genome sequence provides insights into fleshy fruit evolution.</title>
        <authorList>
            <consortium name="Tomato Genome Consortium"/>
        </authorList>
    </citation>
    <scope>NUCLEOTIDE SEQUENCE [LARGE SCALE GENOMIC DNA]</scope>
    <source>
        <strain evidence="1">cv. Heinz 1706</strain>
    </source>
</reference>
<dbReference type="Gramene" id="Solyc08g029346.1.1">
    <property type="protein sequence ID" value="Solyc08g029346.1.1"/>
    <property type="gene ID" value="Solyc08g029346.1"/>
</dbReference>
<dbReference type="Proteomes" id="UP000004994">
    <property type="component" value="Chromosome 8"/>
</dbReference>
<keyword evidence="2" id="KW-1185">Reference proteome</keyword>
<dbReference type="EnsemblPlants" id="Solyc08g029346.1.1">
    <property type="protein sequence ID" value="Solyc08g029346.1.1"/>
    <property type="gene ID" value="Solyc08g029346.1"/>
</dbReference>
<reference evidence="1" key="2">
    <citation type="submission" date="2019-01" db="UniProtKB">
        <authorList>
            <consortium name="EnsemblPlants"/>
        </authorList>
    </citation>
    <scope>IDENTIFICATION</scope>
    <source>
        <strain evidence="1">cv. Heinz 1706</strain>
    </source>
</reference>
<dbReference type="AlphaFoldDB" id="A0A3Q7HN19"/>
<protein>
    <recommendedName>
        <fullName evidence="3">Reverse transcriptase Ty1/copia-type domain-containing protein</fullName>
    </recommendedName>
</protein>
<accession>A0A3Q7HN19</accession>
<evidence type="ECO:0000313" key="2">
    <source>
        <dbReference type="Proteomes" id="UP000004994"/>
    </source>
</evidence>
<evidence type="ECO:0008006" key="3">
    <source>
        <dbReference type="Google" id="ProtNLM"/>
    </source>
</evidence>
<dbReference type="InParanoid" id="A0A3Q7HN19"/>